<dbReference type="EMBL" id="CP089984">
    <property type="protein sequence ID" value="WXB14668.1"/>
    <property type="molecule type" value="Genomic_DNA"/>
</dbReference>
<evidence type="ECO:0000256" key="3">
    <source>
        <dbReference type="ARBA" id="ARBA00021035"/>
    </source>
</evidence>
<comment type="function">
    <text evidence="10">Confers DNA tethering and processivity to DNA polymerases and other proteins. Acts as a clamp, forming a ring around DNA (a reaction catalyzed by the clamp-loading complex) which diffuses in an ATP-independent manner freely and bidirectionally along dsDNA. Initially characterized for its ability to contact the catalytic subunit of DNA polymerase III (Pol III), a complex, multichain enzyme responsible for most of the replicative synthesis in bacteria; Pol III exhibits 3'-5' exonuclease proofreading activity. The beta chain is required for initiation of replication as well as for processivity of DNA replication.</text>
</comment>
<accession>A0ABZ2LXT5</accession>
<dbReference type="Pfam" id="PF00712">
    <property type="entry name" value="DNA_pol3_beta"/>
    <property type="match status" value="1"/>
</dbReference>
<keyword evidence="6 10" id="KW-0548">Nucleotidyltransferase</keyword>
<dbReference type="InterPro" id="IPR046938">
    <property type="entry name" value="DNA_clamp_sf"/>
</dbReference>
<dbReference type="Gene3D" id="3.70.10.10">
    <property type="match status" value="1"/>
</dbReference>
<comment type="subcellular location">
    <subcellularLocation>
        <location evidence="1 10">Cytoplasm</location>
    </subcellularLocation>
</comment>
<dbReference type="PIRSF" id="PIRSF000804">
    <property type="entry name" value="DNA_pol_III_b"/>
    <property type="match status" value="1"/>
</dbReference>
<dbReference type="PANTHER" id="PTHR30478:SF0">
    <property type="entry name" value="BETA SLIDING CLAMP"/>
    <property type="match status" value="1"/>
</dbReference>
<evidence type="ECO:0000256" key="5">
    <source>
        <dbReference type="ARBA" id="ARBA00022679"/>
    </source>
</evidence>
<dbReference type="RefSeq" id="WP_394824293.1">
    <property type="nucleotide sequence ID" value="NZ_CP089984.1"/>
</dbReference>
<feature type="domain" description="DNA polymerase III beta sliding clamp C-terminal" evidence="13">
    <location>
        <begin position="257"/>
        <end position="376"/>
    </location>
</feature>
<evidence type="ECO:0000256" key="7">
    <source>
        <dbReference type="ARBA" id="ARBA00022705"/>
    </source>
</evidence>
<evidence type="ECO:0000256" key="1">
    <source>
        <dbReference type="ARBA" id="ARBA00004496"/>
    </source>
</evidence>
<dbReference type="SUPFAM" id="SSF55979">
    <property type="entry name" value="DNA clamp"/>
    <property type="match status" value="3"/>
</dbReference>
<evidence type="ECO:0000256" key="10">
    <source>
        <dbReference type="PIRNR" id="PIRNR000804"/>
    </source>
</evidence>
<gene>
    <name evidence="14" type="primary">dnaN</name>
    <name evidence="14" type="ORF">LZC94_43450</name>
</gene>
<dbReference type="SMART" id="SM00480">
    <property type="entry name" value="POL3Bc"/>
    <property type="match status" value="1"/>
</dbReference>
<keyword evidence="7 10" id="KW-0235">DNA replication</keyword>
<feature type="domain" description="DNA polymerase III beta sliding clamp N-terminal" evidence="11">
    <location>
        <begin position="1"/>
        <end position="122"/>
    </location>
</feature>
<evidence type="ECO:0000256" key="9">
    <source>
        <dbReference type="ARBA" id="ARBA00023125"/>
    </source>
</evidence>
<name>A0ABZ2LXT5_9BACT</name>
<comment type="subunit">
    <text evidence="10">Forms a ring-shaped head-to-tail homodimer around DNA.</text>
</comment>
<dbReference type="Pfam" id="PF02767">
    <property type="entry name" value="DNA_pol3_beta_2"/>
    <property type="match status" value="1"/>
</dbReference>
<dbReference type="InterPro" id="IPR022635">
    <property type="entry name" value="DNA_polIII_beta_C"/>
</dbReference>
<evidence type="ECO:0000313" key="15">
    <source>
        <dbReference type="Proteomes" id="UP001370348"/>
    </source>
</evidence>
<evidence type="ECO:0000256" key="6">
    <source>
        <dbReference type="ARBA" id="ARBA00022695"/>
    </source>
</evidence>
<evidence type="ECO:0000259" key="12">
    <source>
        <dbReference type="Pfam" id="PF02767"/>
    </source>
</evidence>
<dbReference type="InterPro" id="IPR022634">
    <property type="entry name" value="DNA_polIII_beta_N"/>
</dbReference>
<dbReference type="InterPro" id="IPR001001">
    <property type="entry name" value="DNA_polIII_beta"/>
</dbReference>
<dbReference type="Gene3D" id="3.10.150.10">
    <property type="entry name" value="DNA Polymerase III, subunit A, domain 2"/>
    <property type="match status" value="1"/>
</dbReference>
<evidence type="ECO:0000259" key="13">
    <source>
        <dbReference type="Pfam" id="PF02768"/>
    </source>
</evidence>
<proteinExistence type="inferred from homology"/>
<dbReference type="NCBIfam" id="TIGR00663">
    <property type="entry name" value="dnan"/>
    <property type="match status" value="1"/>
</dbReference>
<reference evidence="14 15" key="1">
    <citation type="submission" date="2021-12" db="EMBL/GenBank/DDBJ databases">
        <title>Discovery of the Pendulisporaceae a myxobacterial family with distinct sporulation behavior and unique specialized metabolism.</title>
        <authorList>
            <person name="Garcia R."/>
            <person name="Popoff A."/>
            <person name="Bader C.D."/>
            <person name="Loehr J."/>
            <person name="Walesch S."/>
            <person name="Walt C."/>
            <person name="Boldt J."/>
            <person name="Bunk B."/>
            <person name="Haeckl F.J.F.P.J."/>
            <person name="Gunesch A.P."/>
            <person name="Birkelbach J."/>
            <person name="Nuebel U."/>
            <person name="Pietschmann T."/>
            <person name="Bach T."/>
            <person name="Mueller R."/>
        </authorList>
    </citation>
    <scope>NUCLEOTIDE SEQUENCE [LARGE SCALE GENOMIC DNA]</scope>
    <source>
        <strain evidence="14 15">MSr11954</strain>
    </source>
</reference>
<feature type="domain" description="DNA polymerase III beta sliding clamp central" evidence="12">
    <location>
        <begin position="133"/>
        <end position="253"/>
    </location>
</feature>
<dbReference type="GO" id="GO:0003887">
    <property type="term" value="F:DNA-directed DNA polymerase activity"/>
    <property type="evidence" value="ECO:0007669"/>
    <property type="project" value="UniProtKB-EC"/>
</dbReference>
<comment type="similarity">
    <text evidence="2 10">Belongs to the beta sliding clamp family.</text>
</comment>
<evidence type="ECO:0000256" key="4">
    <source>
        <dbReference type="ARBA" id="ARBA00022490"/>
    </source>
</evidence>
<dbReference type="Pfam" id="PF02768">
    <property type="entry name" value="DNA_pol3_beta_3"/>
    <property type="match status" value="1"/>
</dbReference>
<dbReference type="CDD" id="cd00140">
    <property type="entry name" value="beta_clamp"/>
    <property type="match status" value="1"/>
</dbReference>
<dbReference type="Proteomes" id="UP001370348">
    <property type="component" value="Chromosome"/>
</dbReference>
<dbReference type="PANTHER" id="PTHR30478">
    <property type="entry name" value="DNA POLYMERASE III SUBUNIT BETA"/>
    <property type="match status" value="1"/>
</dbReference>
<keyword evidence="4 10" id="KW-0963">Cytoplasm</keyword>
<evidence type="ECO:0000256" key="8">
    <source>
        <dbReference type="ARBA" id="ARBA00022932"/>
    </source>
</evidence>
<keyword evidence="15" id="KW-1185">Reference proteome</keyword>
<keyword evidence="5 10" id="KW-0808">Transferase</keyword>
<keyword evidence="9" id="KW-0238">DNA-binding</keyword>
<dbReference type="InterPro" id="IPR022637">
    <property type="entry name" value="DNA_polIII_beta_cen"/>
</dbReference>
<evidence type="ECO:0000313" key="14">
    <source>
        <dbReference type="EMBL" id="WXB14668.1"/>
    </source>
</evidence>
<sequence length="377" mass="40426">MELTVAKKDLLKLVTRMQGVAERKSTMPVLSNVLLAVEGPNSLRLAATDLYLAIAGKVSAEVAKGGSVAVPAKDLLERVKMMPDGPIRIASEDNATTTLKATGSARRYTLRGMPGEDFPPLPVPAEGAPTLAIEVDVLRELIQKTYFSISTDETRAHLNSALFEWDGDVVRMVTTDGHRLSKMEVKVAGRQASATMLIPLKAILELRRLCDEIVPEQGKDGKAQIQITQSGSSAFFQGGGSTFSVKLVDAQFPPYSQVIPQNSDKAVRVPRGQFADALRAVSIAASERTGGVKLGISGKIMRITSESPESGDGFDEVPVDYTGADITIGFNAKYFLDVLGALQEDEIVLGLSGELDPAVVRPASDRNFLAVVMPMRI</sequence>
<protein>
    <recommendedName>
        <fullName evidence="3 10">Beta sliding clamp</fullName>
    </recommendedName>
</protein>
<evidence type="ECO:0000259" key="11">
    <source>
        <dbReference type="Pfam" id="PF00712"/>
    </source>
</evidence>
<keyword evidence="8 10" id="KW-0239">DNA-directed DNA polymerase</keyword>
<evidence type="ECO:0000256" key="2">
    <source>
        <dbReference type="ARBA" id="ARBA00010752"/>
    </source>
</evidence>
<organism evidence="14 15">
    <name type="scientific">Pendulispora albinea</name>
    <dbReference type="NCBI Taxonomy" id="2741071"/>
    <lineage>
        <taxon>Bacteria</taxon>
        <taxon>Pseudomonadati</taxon>
        <taxon>Myxococcota</taxon>
        <taxon>Myxococcia</taxon>
        <taxon>Myxococcales</taxon>
        <taxon>Sorangiineae</taxon>
        <taxon>Pendulisporaceae</taxon>
        <taxon>Pendulispora</taxon>
    </lineage>
</organism>